<evidence type="ECO:0000256" key="1">
    <source>
        <dbReference type="SAM" id="Phobius"/>
    </source>
</evidence>
<dbReference type="Gene3D" id="1.20.1250.20">
    <property type="entry name" value="MFS general substrate transporter like domains"/>
    <property type="match status" value="1"/>
</dbReference>
<comment type="caution">
    <text evidence="2">The sequence shown here is derived from an EMBL/GenBank/DDBJ whole genome shotgun (WGS) entry which is preliminary data.</text>
</comment>
<gene>
    <name evidence="2" type="ORF">I5907_21020</name>
</gene>
<protein>
    <recommendedName>
        <fullName evidence="4">MFS transporter</fullName>
    </recommendedName>
</protein>
<proteinExistence type="predicted"/>
<sequence length="433" mass="48913">MYTSAYLQKKLASTPAWALSLYAALTAFCVYFCMYAFRKPFTAAGFEGITYWHINYKVWLVTAQVIGYMLSKFYGIRFISAMKGEKRAITIIKLILSAWAALLLFALVPAPYNIVFLLLNGFPLGMVWGLVFSFVEGRKATEFMGAVLSISFIFSSGVVKSGGKSLLINWHIKETWMPFLTGGLFVLPMLLSVWLLNHIPPPDKEDERHRSVRPPMTKEERKTFLATFLPGIIIIVTTYVLLTILRDFRDNFANELYKELGYGNDASIFTKTEIPVSLIVLLCMSLLILVKNNFRAFLVNHYIVMGGYATALISTLLFMAHHLDPIVWMTMIGTGLYLSYVPFNALYFERMIATYRIRSNVGFIMYIADAFGYLGSVLILIAKEFIGVQLSWTSFFTNAVIVVTLAGIAGTAIAAVYFKRKYLSIQHTQKIYG</sequence>
<feature type="transmembrane region" description="Helical" evidence="1">
    <location>
        <begin position="274"/>
        <end position="290"/>
    </location>
</feature>
<dbReference type="InterPro" id="IPR036259">
    <property type="entry name" value="MFS_trans_sf"/>
</dbReference>
<feature type="transmembrane region" description="Helical" evidence="1">
    <location>
        <begin position="16"/>
        <end position="37"/>
    </location>
</feature>
<evidence type="ECO:0008006" key="4">
    <source>
        <dbReference type="Google" id="ProtNLM"/>
    </source>
</evidence>
<feature type="transmembrane region" description="Helical" evidence="1">
    <location>
        <begin position="142"/>
        <end position="159"/>
    </location>
</feature>
<feature type="transmembrane region" description="Helical" evidence="1">
    <location>
        <begin position="57"/>
        <end position="76"/>
    </location>
</feature>
<feature type="transmembrane region" description="Helical" evidence="1">
    <location>
        <begin position="179"/>
        <end position="199"/>
    </location>
</feature>
<evidence type="ECO:0000313" key="3">
    <source>
        <dbReference type="Proteomes" id="UP000628448"/>
    </source>
</evidence>
<feature type="transmembrane region" description="Helical" evidence="1">
    <location>
        <begin position="326"/>
        <end position="348"/>
    </location>
</feature>
<keyword evidence="1" id="KW-1133">Transmembrane helix</keyword>
<dbReference type="Proteomes" id="UP000628448">
    <property type="component" value="Unassembled WGS sequence"/>
</dbReference>
<feature type="transmembrane region" description="Helical" evidence="1">
    <location>
        <begin position="88"/>
        <end position="108"/>
    </location>
</feature>
<accession>A0A931MDR7</accession>
<feature type="transmembrane region" description="Helical" evidence="1">
    <location>
        <begin position="360"/>
        <end position="382"/>
    </location>
</feature>
<dbReference type="RefSeq" id="WP_196992819.1">
    <property type="nucleotide sequence ID" value="NZ_JADWYR010000003.1"/>
</dbReference>
<feature type="transmembrane region" description="Helical" evidence="1">
    <location>
        <begin position="302"/>
        <end position="320"/>
    </location>
</feature>
<feature type="transmembrane region" description="Helical" evidence="1">
    <location>
        <begin position="223"/>
        <end position="245"/>
    </location>
</feature>
<feature type="transmembrane region" description="Helical" evidence="1">
    <location>
        <begin position="394"/>
        <end position="418"/>
    </location>
</feature>
<dbReference type="SUPFAM" id="SSF103473">
    <property type="entry name" value="MFS general substrate transporter"/>
    <property type="match status" value="1"/>
</dbReference>
<name>A0A931MDR7_9BACT</name>
<keyword evidence="1" id="KW-0472">Membrane</keyword>
<dbReference type="Pfam" id="PF18943">
    <property type="entry name" value="DUF5690"/>
    <property type="match status" value="1"/>
</dbReference>
<feature type="transmembrane region" description="Helical" evidence="1">
    <location>
        <begin position="114"/>
        <end position="135"/>
    </location>
</feature>
<keyword evidence="1" id="KW-0812">Transmembrane</keyword>
<keyword evidence="3" id="KW-1185">Reference proteome</keyword>
<dbReference type="AlphaFoldDB" id="A0A931MDR7"/>
<dbReference type="EMBL" id="JADWYR010000003">
    <property type="protein sequence ID" value="MBG9378727.1"/>
    <property type="molecule type" value="Genomic_DNA"/>
</dbReference>
<dbReference type="InterPro" id="IPR043745">
    <property type="entry name" value="DUF5690"/>
</dbReference>
<reference evidence="2" key="1">
    <citation type="submission" date="2020-11" db="EMBL/GenBank/DDBJ databases">
        <title>Bacterial whole genome sequence for Panacibacter sp. DH6.</title>
        <authorList>
            <person name="Le V."/>
            <person name="Ko S."/>
            <person name="Ahn C.-Y."/>
            <person name="Oh H.-M."/>
        </authorList>
    </citation>
    <scope>NUCLEOTIDE SEQUENCE</scope>
    <source>
        <strain evidence="2">DH6</strain>
    </source>
</reference>
<organism evidence="2 3">
    <name type="scientific">Panacibacter microcysteis</name>
    <dbReference type="NCBI Taxonomy" id="2793269"/>
    <lineage>
        <taxon>Bacteria</taxon>
        <taxon>Pseudomonadati</taxon>
        <taxon>Bacteroidota</taxon>
        <taxon>Chitinophagia</taxon>
        <taxon>Chitinophagales</taxon>
        <taxon>Chitinophagaceae</taxon>
        <taxon>Panacibacter</taxon>
    </lineage>
</organism>
<evidence type="ECO:0000313" key="2">
    <source>
        <dbReference type="EMBL" id="MBG9378727.1"/>
    </source>
</evidence>